<comment type="caution">
    <text evidence="2">The sequence shown here is derived from an EMBL/GenBank/DDBJ whole genome shotgun (WGS) entry which is preliminary data.</text>
</comment>
<evidence type="ECO:0000256" key="1">
    <source>
        <dbReference type="SAM" id="MobiDB-lite"/>
    </source>
</evidence>
<proteinExistence type="predicted"/>
<reference evidence="2" key="1">
    <citation type="journal article" date="2014" name="Front. Microbiol.">
        <title>High frequency of phylogenetically diverse reductive dehalogenase-homologous genes in deep subseafloor sedimentary metagenomes.</title>
        <authorList>
            <person name="Kawai M."/>
            <person name="Futagami T."/>
            <person name="Toyoda A."/>
            <person name="Takaki Y."/>
            <person name="Nishi S."/>
            <person name="Hori S."/>
            <person name="Arai W."/>
            <person name="Tsubouchi T."/>
            <person name="Morono Y."/>
            <person name="Uchiyama I."/>
            <person name="Ito T."/>
            <person name="Fujiyama A."/>
            <person name="Inagaki F."/>
            <person name="Takami H."/>
        </authorList>
    </citation>
    <scope>NUCLEOTIDE SEQUENCE</scope>
    <source>
        <strain evidence="2">Expedition CK06-06</strain>
    </source>
</reference>
<name>X1W1B7_9ZZZZ</name>
<dbReference type="EMBL" id="BARW01038280">
    <property type="protein sequence ID" value="GAJ21675.1"/>
    <property type="molecule type" value="Genomic_DNA"/>
</dbReference>
<organism evidence="2">
    <name type="scientific">marine sediment metagenome</name>
    <dbReference type="NCBI Taxonomy" id="412755"/>
    <lineage>
        <taxon>unclassified sequences</taxon>
        <taxon>metagenomes</taxon>
        <taxon>ecological metagenomes</taxon>
    </lineage>
</organism>
<feature type="compositionally biased region" description="Basic and acidic residues" evidence="1">
    <location>
        <begin position="21"/>
        <end position="33"/>
    </location>
</feature>
<evidence type="ECO:0000313" key="2">
    <source>
        <dbReference type="EMBL" id="GAJ21675.1"/>
    </source>
</evidence>
<dbReference type="AlphaFoldDB" id="X1W1B7"/>
<protein>
    <submittedName>
        <fullName evidence="2">Uncharacterized protein</fullName>
    </submittedName>
</protein>
<feature type="region of interest" description="Disordered" evidence="1">
    <location>
        <begin position="1"/>
        <end position="49"/>
    </location>
</feature>
<feature type="compositionally biased region" description="Basic and acidic residues" evidence="1">
    <location>
        <begin position="1"/>
        <end position="12"/>
    </location>
</feature>
<gene>
    <name evidence="2" type="ORF">S12H4_58805</name>
</gene>
<accession>X1W1B7</accession>
<feature type="non-terminal residue" evidence="2">
    <location>
        <position position="1"/>
    </location>
</feature>
<sequence length="49" mass="5823">RNIRQRENEVRRMPKSPNDVHPVDVKIGHDRSKANRAKPKVTRRRNDGH</sequence>
<feature type="compositionally biased region" description="Basic residues" evidence="1">
    <location>
        <begin position="34"/>
        <end position="43"/>
    </location>
</feature>